<evidence type="ECO:0000313" key="2">
    <source>
        <dbReference type="WBParaSite" id="jg18218"/>
    </source>
</evidence>
<protein>
    <submittedName>
        <fullName evidence="2">Uncharacterized protein</fullName>
    </submittedName>
</protein>
<dbReference type="WBParaSite" id="jg18218">
    <property type="protein sequence ID" value="jg18218"/>
    <property type="gene ID" value="jg18218"/>
</dbReference>
<keyword evidence="1" id="KW-1185">Reference proteome</keyword>
<sequence length="84" mass="9750">MTSKDTILYKARNRSIFAAATEGVSKELLYALDRTKLFKRLSELRRKVFPQGSTDPASLVIREAWMKHVDGSPFTRFLQYCKKH</sequence>
<dbReference type="Proteomes" id="UP000887574">
    <property type="component" value="Unplaced"/>
</dbReference>
<evidence type="ECO:0000313" key="1">
    <source>
        <dbReference type="Proteomes" id="UP000887574"/>
    </source>
</evidence>
<reference evidence="2" key="1">
    <citation type="submission" date="2022-11" db="UniProtKB">
        <authorList>
            <consortium name="WormBaseParasite"/>
        </authorList>
    </citation>
    <scope>IDENTIFICATION</scope>
</reference>
<organism evidence="1 2">
    <name type="scientific">Ditylenchus dipsaci</name>
    <dbReference type="NCBI Taxonomy" id="166011"/>
    <lineage>
        <taxon>Eukaryota</taxon>
        <taxon>Metazoa</taxon>
        <taxon>Ecdysozoa</taxon>
        <taxon>Nematoda</taxon>
        <taxon>Chromadorea</taxon>
        <taxon>Rhabditida</taxon>
        <taxon>Tylenchina</taxon>
        <taxon>Tylenchomorpha</taxon>
        <taxon>Sphaerularioidea</taxon>
        <taxon>Anguinidae</taxon>
        <taxon>Anguininae</taxon>
        <taxon>Ditylenchus</taxon>
    </lineage>
</organism>
<accession>A0A915DBP7</accession>
<name>A0A915DBP7_9BILA</name>
<proteinExistence type="predicted"/>
<dbReference type="AlphaFoldDB" id="A0A915DBP7"/>